<feature type="region of interest" description="Disordered" evidence="9">
    <location>
        <begin position="456"/>
        <end position="513"/>
    </location>
</feature>
<sequence>MEVEMEAERTDAAEDEADKVEDGEGADTTENDGAGGGEEGIPAAISSAENPVAQVDDPAQDGADGAMAADEPRESGVRGSGSDKAQANGNDGGGEDEDEDEDEDDRGSGRRRQRGSRALERPPHMNQPPRPLTQRDLIERIARAKAFGRQQLGELTRVHRETEQKLRELRSGGPGLDFGKREREAETEVERASKARCTEADADAPDAAPVDAANAQEGGGEVKAEGGESAGQAEEQKQSGMEISVGEDGDVVEPAGPQSTTRTRTPTNRPSPMATNRPSPRIRQDEPTKKRANRMFSMLRGTLQAAKTEQGTARAKAVAAQQQKLEKVDAKLKSDRNKLIEYQRTFVTERRSTELAKRDSIRNERAALDARLLRLTWDGHELALSAFIPTASGPPIFYMPKTHNEVTRTRLRDQQAVVNKRLADSPIMLADPLAISVDELRAVAAAPAASSTVGMVEAPAEAEARAEGQAEGQAEEAAPEGDAPAAAPAEAAEEADGIVESAMQEEDTLSHMT</sequence>
<keyword evidence="6" id="KW-0508">mRNA splicing</keyword>
<feature type="compositionally biased region" description="Acidic residues" evidence="9">
    <location>
        <begin position="13"/>
        <end position="30"/>
    </location>
</feature>
<feature type="region of interest" description="Disordered" evidence="9">
    <location>
        <begin position="153"/>
        <end position="288"/>
    </location>
</feature>
<evidence type="ECO:0000256" key="4">
    <source>
        <dbReference type="ARBA" id="ARBA00023015"/>
    </source>
</evidence>
<comment type="subcellular location">
    <subcellularLocation>
        <location evidence="1">Nucleus</location>
    </subcellularLocation>
</comment>
<dbReference type="PANTHER" id="PTHR12707">
    <property type="entry name" value="PINN"/>
    <property type="match status" value="1"/>
</dbReference>
<evidence type="ECO:0000259" key="10">
    <source>
        <dbReference type="Pfam" id="PF04696"/>
    </source>
</evidence>
<evidence type="ECO:0000256" key="2">
    <source>
        <dbReference type="ARBA" id="ARBA00010386"/>
    </source>
</evidence>
<feature type="coiled-coil region" evidence="8">
    <location>
        <begin position="318"/>
        <end position="345"/>
    </location>
</feature>
<evidence type="ECO:0000256" key="6">
    <source>
        <dbReference type="ARBA" id="ARBA00023187"/>
    </source>
</evidence>
<dbReference type="PANTHER" id="PTHR12707:SF0">
    <property type="entry name" value="PININ"/>
    <property type="match status" value="1"/>
</dbReference>
<feature type="compositionally biased region" description="Basic and acidic residues" evidence="9">
    <location>
        <begin position="156"/>
        <end position="170"/>
    </location>
</feature>
<dbReference type="InterPro" id="IPR039853">
    <property type="entry name" value="Pinin"/>
</dbReference>
<organism evidence="11">
    <name type="scientific">Coccolithus braarudii</name>
    <dbReference type="NCBI Taxonomy" id="221442"/>
    <lineage>
        <taxon>Eukaryota</taxon>
        <taxon>Haptista</taxon>
        <taxon>Haptophyta</taxon>
        <taxon>Prymnesiophyceae</taxon>
        <taxon>Coccolithales</taxon>
        <taxon>Coccolithaceae</taxon>
        <taxon>Coccolithus</taxon>
    </lineage>
</organism>
<evidence type="ECO:0000256" key="1">
    <source>
        <dbReference type="ARBA" id="ARBA00004123"/>
    </source>
</evidence>
<evidence type="ECO:0000256" key="5">
    <source>
        <dbReference type="ARBA" id="ARBA00023163"/>
    </source>
</evidence>
<evidence type="ECO:0000256" key="3">
    <source>
        <dbReference type="ARBA" id="ARBA00022664"/>
    </source>
</evidence>
<feature type="compositionally biased region" description="Low complexity" evidence="9">
    <location>
        <begin position="259"/>
        <end position="272"/>
    </location>
</feature>
<dbReference type="GO" id="GO:0071013">
    <property type="term" value="C:catalytic step 2 spliceosome"/>
    <property type="evidence" value="ECO:0007669"/>
    <property type="project" value="TreeGrafter"/>
</dbReference>
<feature type="domain" description="Pinin/SDK/MemA protein" evidence="10">
    <location>
        <begin position="288"/>
        <end position="415"/>
    </location>
</feature>
<keyword evidence="3" id="KW-0507">mRNA processing</keyword>
<evidence type="ECO:0000256" key="7">
    <source>
        <dbReference type="ARBA" id="ARBA00023242"/>
    </source>
</evidence>
<proteinExistence type="inferred from homology"/>
<dbReference type="EMBL" id="HBEY01046422">
    <property type="protein sequence ID" value="CAD8618876.1"/>
    <property type="molecule type" value="Transcribed_RNA"/>
</dbReference>
<evidence type="ECO:0000256" key="9">
    <source>
        <dbReference type="SAM" id="MobiDB-lite"/>
    </source>
</evidence>
<reference evidence="11" key="1">
    <citation type="submission" date="2021-01" db="EMBL/GenBank/DDBJ databases">
        <authorList>
            <person name="Corre E."/>
            <person name="Pelletier E."/>
            <person name="Niang G."/>
            <person name="Scheremetjew M."/>
            <person name="Finn R."/>
            <person name="Kale V."/>
            <person name="Holt S."/>
            <person name="Cochrane G."/>
            <person name="Meng A."/>
            <person name="Brown T."/>
            <person name="Cohen L."/>
        </authorList>
    </citation>
    <scope>NUCLEOTIDE SEQUENCE</scope>
    <source>
        <strain evidence="11">PLY182g</strain>
    </source>
</reference>
<evidence type="ECO:0000256" key="8">
    <source>
        <dbReference type="SAM" id="Coils"/>
    </source>
</evidence>
<evidence type="ECO:0000313" key="11">
    <source>
        <dbReference type="EMBL" id="CAD8618876.1"/>
    </source>
</evidence>
<keyword evidence="7" id="KW-0539">Nucleus</keyword>
<feature type="compositionally biased region" description="Low complexity" evidence="9">
    <location>
        <begin position="205"/>
        <end position="216"/>
    </location>
</feature>
<keyword evidence="4" id="KW-0805">Transcription regulation</keyword>
<accession>A0A7S0LPS8</accession>
<feature type="compositionally biased region" description="Basic and acidic residues" evidence="9">
    <location>
        <begin position="178"/>
        <end position="199"/>
    </location>
</feature>
<dbReference type="InterPro" id="IPR006786">
    <property type="entry name" value="Pinin_SDK_MemA"/>
</dbReference>
<feature type="compositionally biased region" description="Low complexity" evidence="9">
    <location>
        <begin position="52"/>
        <end position="69"/>
    </location>
</feature>
<dbReference type="AlphaFoldDB" id="A0A7S0LPS8"/>
<comment type="similarity">
    <text evidence="2">Belongs to the pinin family.</text>
</comment>
<feature type="compositionally biased region" description="Acidic residues" evidence="9">
    <location>
        <begin position="93"/>
        <end position="105"/>
    </location>
</feature>
<name>A0A7S0LPS8_9EUKA</name>
<keyword evidence="8" id="KW-0175">Coiled coil</keyword>
<feature type="compositionally biased region" description="Basic and acidic residues" evidence="9">
    <location>
        <begin position="1"/>
        <end position="12"/>
    </location>
</feature>
<keyword evidence="5" id="KW-0804">Transcription</keyword>
<dbReference type="Pfam" id="PF04696">
    <property type="entry name" value="Pinin_SDK_memA"/>
    <property type="match status" value="1"/>
</dbReference>
<dbReference type="GO" id="GO:0006397">
    <property type="term" value="P:mRNA processing"/>
    <property type="evidence" value="ECO:0007669"/>
    <property type="project" value="UniProtKB-KW"/>
</dbReference>
<feature type="region of interest" description="Disordered" evidence="9">
    <location>
        <begin position="1"/>
        <end position="136"/>
    </location>
</feature>
<dbReference type="GO" id="GO:0008380">
    <property type="term" value="P:RNA splicing"/>
    <property type="evidence" value="ECO:0007669"/>
    <property type="project" value="UniProtKB-KW"/>
</dbReference>
<feature type="compositionally biased region" description="Low complexity" evidence="9">
    <location>
        <begin position="480"/>
        <end position="490"/>
    </location>
</feature>
<protein>
    <recommendedName>
        <fullName evidence="10">Pinin/SDK/MemA protein domain-containing protein</fullName>
    </recommendedName>
</protein>
<feature type="compositionally biased region" description="Acidic residues" evidence="9">
    <location>
        <begin position="491"/>
        <end position="507"/>
    </location>
</feature>
<gene>
    <name evidence="11" type="ORF">CPEL01642_LOCUS22257</name>
</gene>